<feature type="compositionally biased region" description="Pro residues" evidence="1">
    <location>
        <begin position="71"/>
        <end position="93"/>
    </location>
</feature>
<keyword evidence="2" id="KW-0732">Signal</keyword>
<dbReference type="EMBL" id="FOMS01000009">
    <property type="protein sequence ID" value="SFE40967.1"/>
    <property type="molecule type" value="Genomic_DNA"/>
</dbReference>
<name>A0A1I2AB42_9RHOB</name>
<evidence type="ECO:0000313" key="3">
    <source>
        <dbReference type="EMBL" id="SFE40967.1"/>
    </source>
</evidence>
<evidence type="ECO:0000256" key="1">
    <source>
        <dbReference type="SAM" id="MobiDB-lite"/>
    </source>
</evidence>
<feature type="chain" id="PRO_5009302088" evidence="2">
    <location>
        <begin position="20"/>
        <end position="162"/>
    </location>
</feature>
<evidence type="ECO:0000313" key="4">
    <source>
        <dbReference type="Proteomes" id="UP000325289"/>
    </source>
</evidence>
<organism evidence="3 4">
    <name type="scientific">Roseivivax sediminis</name>
    <dbReference type="NCBI Taxonomy" id="936889"/>
    <lineage>
        <taxon>Bacteria</taxon>
        <taxon>Pseudomonadati</taxon>
        <taxon>Pseudomonadota</taxon>
        <taxon>Alphaproteobacteria</taxon>
        <taxon>Rhodobacterales</taxon>
        <taxon>Roseobacteraceae</taxon>
        <taxon>Roseivivax</taxon>
    </lineage>
</organism>
<dbReference type="AlphaFoldDB" id="A0A1I2AB42"/>
<evidence type="ECO:0000256" key="2">
    <source>
        <dbReference type="SAM" id="SignalP"/>
    </source>
</evidence>
<feature type="compositionally biased region" description="Low complexity" evidence="1">
    <location>
        <begin position="37"/>
        <end position="49"/>
    </location>
</feature>
<feature type="signal peptide" evidence="2">
    <location>
        <begin position="1"/>
        <end position="19"/>
    </location>
</feature>
<keyword evidence="4" id="KW-1185">Reference proteome</keyword>
<reference evidence="3 4" key="1">
    <citation type="submission" date="2016-10" db="EMBL/GenBank/DDBJ databases">
        <authorList>
            <person name="Varghese N."/>
            <person name="Submissions S."/>
        </authorList>
    </citation>
    <scope>NUCLEOTIDE SEQUENCE [LARGE SCALE GENOMIC DNA]</scope>
    <source>
        <strain evidence="4">YIM D21,KCTC 23444,ACCC 10710</strain>
    </source>
</reference>
<accession>A0A1I2AB42</accession>
<sequence>MRYLAHVLTLCALAGAALAAQNLRQAIAAPVPPHTDAAGGPTETATPTEATREPLPPGHWPALFGAVELPEPQPPAPPEPAAEPQPPAPPAPPLASLGYSLKGLVSSGTARWAIVSHPTGERLLRIGDALPDTPYTVTAIDVRGLWASASPEAEPQLLGFAE</sequence>
<dbReference type="Proteomes" id="UP000325289">
    <property type="component" value="Unassembled WGS sequence"/>
</dbReference>
<dbReference type="OrthoDB" id="7871190at2"/>
<dbReference type="RefSeq" id="WP_149756732.1">
    <property type="nucleotide sequence ID" value="NZ_FOMS01000009.1"/>
</dbReference>
<feature type="region of interest" description="Disordered" evidence="1">
    <location>
        <begin position="31"/>
        <end position="96"/>
    </location>
</feature>
<proteinExistence type="predicted"/>
<protein>
    <submittedName>
        <fullName evidence="3">Uncharacterized protein</fullName>
    </submittedName>
</protein>
<gene>
    <name evidence="3" type="ORF">SAMN04515678_109157</name>
</gene>